<dbReference type="Proteomes" id="UP001054857">
    <property type="component" value="Unassembled WGS sequence"/>
</dbReference>
<organism evidence="2 3">
    <name type="scientific">Astrephomene gubernaculifera</name>
    <dbReference type="NCBI Taxonomy" id="47775"/>
    <lineage>
        <taxon>Eukaryota</taxon>
        <taxon>Viridiplantae</taxon>
        <taxon>Chlorophyta</taxon>
        <taxon>core chlorophytes</taxon>
        <taxon>Chlorophyceae</taxon>
        <taxon>CS clade</taxon>
        <taxon>Chlamydomonadales</taxon>
        <taxon>Astrephomenaceae</taxon>
        <taxon>Astrephomene</taxon>
    </lineage>
</organism>
<feature type="region of interest" description="Disordered" evidence="1">
    <location>
        <begin position="117"/>
        <end position="136"/>
    </location>
</feature>
<dbReference type="EMBL" id="BMAR01000083">
    <property type="protein sequence ID" value="GFR53013.1"/>
    <property type="molecule type" value="Genomic_DNA"/>
</dbReference>
<gene>
    <name evidence="2" type="ORF">Agub_g15705</name>
</gene>
<proteinExistence type="predicted"/>
<feature type="compositionally biased region" description="Polar residues" evidence="1">
    <location>
        <begin position="362"/>
        <end position="378"/>
    </location>
</feature>
<evidence type="ECO:0000313" key="2">
    <source>
        <dbReference type="EMBL" id="GFR53013.1"/>
    </source>
</evidence>
<feature type="region of interest" description="Disordered" evidence="1">
    <location>
        <begin position="310"/>
        <end position="440"/>
    </location>
</feature>
<dbReference type="AlphaFoldDB" id="A0AAD3HTX2"/>
<evidence type="ECO:0000256" key="1">
    <source>
        <dbReference type="SAM" id="MobiDB-lite"/>
    </source>
</evidence>
<protein>
    <submittedName>
        <fullName evidence="2">Uncharacterized protein</fullName>
    </submittedName>
</protein>
<sequence length="440" mass="45359">SHGSWFAICRGRIASYNGSSGSVACQLAEGRTQEAYLHRDYVFPPLPPGLNLRIGLDLEFELHYPDSGAAPYTYNVRVLNPLPWDPVHPYNNTAPMVPVSAAPGQGMQRPIARTPWQGPMPSLPGTKVTGAASSASNGAARIVEPLNRVAAPSGAANHQWSNFRRADEQPAQASQSQWTSAPLRATVQPQGTTSGPIWPAQAAVTGVSLPPPRQLNSLPSLPESPKAAKVASAATVKSASAPQPVGGLAPATDGRVAPPLQGNSGASTCEQHARVVATAGASVAAPAAQGALTFRGWWPPASIWPISKAQTVTPQMQSLPGQPPLPKDPPPPPSPLQPPLPACPPPPGTSMRVPKLPGAEASNVTAPTQPAGSASGTQRLPPPPPLPQPSQPLPPPPPLPQSSQTLPPPPPLPQPTQPLPPPPPLPLAPQPQPASVTQSA</sequence>
<keyword evidence="3" id="KW-1185">Reference proteome</keyword>
<feature type="compositionally biased region" description="Pro residues" evidence="1">
    <location>
        <begin position="380"/>
        <end position="432"/>
    </location>
</feature>
<name>A0AAD3HTX2_9CHLO</name>
<dbReference type="PRINTS" id="PR01217">
    <property type="entry name" value="PRICHEXTENSN"/>
</dbReference>
<feature type="non-terminal residue" evidence="2">
    <location>
        <position position="1"/>
    </location>
</feature>
<feature type="compositionally biased region" description="Pro residues" evidence="1">
    <location>
        <begin position="321"/>
        <end position="348"/>
    </location>
</feature>
<evidence type="ECO:0000313" key="3">
    <source>
        <dbReference type="Proteomes" id="UP001054857"/>
    </source>
</evidence>
<accession>A0AAD3HTX2</accession>
<comment type="caution">
    <text evidence="2">The sequence shown here is derived from an EMBL/GenBank/DDBJ whole genome shotgun (WGS) entry which is preliminary data.</text>
</comment>
<reference evidence="2 3" key="1">
    <citation type="journal article" date="2021" name="Sci. Rep.">
        <title>Genome sequencing of the multicellular alga Astrephomene provides insights into convergent evolution of germ-soma differentiation.</title>
        <authorList>
            <person name="Yamashita S."/>
            <person name="Yamamoto K."/>
            <person name="Matsuzaki R."/>
            <person name="Suzuki S."/>
            <person name="Yamaguchi H."/>
            <person name="Hirooka S."/>
            <person name="Minakuchi Y."/>
            <person name="Miyagishima S."/>
            <person name="Kawachi M."/>
            <person name="Toyoda A."/>
            <person name="Nozaki H."/>
        </authorList>
    </citation>
    <scope>NUCLEOTIDE SEQUENCE [LARGE SCALE GENOMIC DNA]</scope>
    <source>
        <strain evidence="2 3">NIES-4017</strain>
    </source>
</reference>
<feature type="non-terminal residue" evidence="2">
    <location>
        <position position="440"/>
    </location>
</feature>